<protein>
    <submittedName>
        <fullName evidence="4">Uncharacterized protein</fullName>
    </submittedName>
</protein>
<evidence type="ECO:0000256" key="1">
    <source>
        <dbReference type="SAM" id="Coils"/>
    </source>
</evidence>
<evidence type="ECO:0000256" key="3">
    <source>
        <dbReference type="SAM" id="Phobius"/>
    </source>
</evidence>
<evidence type="ECO:0000313" key="5">
    <source>
        <dbReference type="Proteomes" id="UP000654075"/>
    </source>
</evidence>
<dbReference type="Proteomes" id="UP000654075">
    <property type="component" value="Unassembled WGS sequence"/>
</dbReference>
<dbReference type="OrthoDB" id="480723at2759"/>
<gene>
    <name evidence="4" type="ORF">PGLA1383_LOCUS35471</name>
</gene>
<feature type="transmembrane region" description="Helical" evidence="3">
    <location>
        <begin position="462"/>
        <end position="482"/>
    </location>
</feature>
<keyword evidence="5" id="KW-1185">Reference proteome</keyword>
<feature type="region of interest" description="Disordered" evidence="2">
    <location>
        <begin position="109"/>
        <end position="130"/>
    </location>
</feature>
<dbReference type="EMBL" id="CAJNNV010026291">
    <property type="protein sequence ID" value="CAE8617813.1"/>
    <property type="molecule type" value="Genomic_DNA"/>
</dbReference>
<evidence type="ECO:0000256" key="2">
    <source>
        <dbReference type="SAM" id="MobiDB-lite"/>
    </source>
</evidence>
<keyword evidence="3" id="KW-0812">Transmembrane</keyword>
<feature type="transmembrane region" description="Helical" evidence="3">
    <location>
        <begin position="293"/>
        <end position="316"/>
    </location>
</feature>
<feature type="coiled-coil region" evidence="1">
    <location>
        <begin position="74"/>
        <end position="108"/>
    </location>
</feature>
<keyword evidence="3" id="KW-0472">Membrane</keyword>
<proteinExistence type="predicted"/>
<feature type="transmembrane region" description="Helical" evidence="3">
    <location>
        <begin position="336"/>
        <end position="358"/>
    </location>
</feature>
<evidence type="ECO:0000313" key="4">
    <source>
        <dbReference type="EMBL" id="CAE8617813.1"/>
    </source>
</evidence>
<feature type="transmembrane region" description="Helical" evidence="3">
    <location>
        <begin position="379"/>
        <end position="400"/>
    </location>
</feature>
<dbReference type="AlphaFoldDB" id="A0A813FYE3"/>
<name>A0A813FYE3_POLGL</name>
<keyword evidence="1" id="KW-0175">Coiled coil</keyword>
<keyword evidence="3" id="KW-1133">Transmembrane helix</keyword>
<accession>A0A813FYE3</accession>
<comment type="caution">
    <text evidence="4">The sequence shown here is derived from an EMBL/GenBank/DDBJ whole genome shotgun (WGS) entry which is preliminary data.</text>
</comment>
<reference evidence="4" key="1">
    <citation type="submission" date="2021-02" db="EMBL/GenBank/DDBJ databases">
        <authorList>
            <person name="Dougan E. K."/>
            <person name="Rhodes N."/>
            <person name="Thang M."/>
            <person name="Chan C."/>
        </authorList>
    </citation>
    <scope>NUCLEOTIDE SEQUENCE</scope>
</reference>
<sequence length="505" mass="55609">MSTASDDRVHAQVRHHLTKLDGEFKGLRAQFTEFAKRTNYKLSHERGAPTPSESPPLEDLLREMGELSAQVQMTSALRQEQAELRRALDAQSNEINGLQRSFNAMQSQFQRSSEGMLSQSQRSTDGMQSQVQRDVAGLVDRVREQDQLIRRLQNQKPSVNPAEATTQGLALELQDFKKQIYDSGVLAPRREIVANDEKKSLPPVGSLELGEDVFSARLLIKLGYAKAARGRQLEIGDSSESSEDEEAALAALPQASCSLHEGKHHDHLDDVFGLKVPEIQMWGAGYREVTSGFLAVVCSTALLQLLALFCVFAYGMHHGDVCVKTALTGTAYWTLHLSKAAGVIVVGCLMGGDVMDTVNYCMVSALMERKIESEVAISALARILTVMMTAVANSVLFIVATKPDGVWLSVTAMGFVTELSRAIFKISKSGVLGHHVARTMTDLNFTLSFMSDYPWWFLPIRHLAHCALFGFMIVFATFVFFMPVQVCPADGSPAGNVFNTILPFM</sequence>
<organism evidence="4 5">
    <name type="scientific">Polarella glacialis</name>
    <name type="common">Dinoflagellate</name>
    <dbReference type="NCBI Taxonomy" id="89957"/>
    <lineage>
        <taxon>Eukaryota</taxon>
        <taxon>Sar</taxon>
        <taxon>Alveolata</taxon>
        <taxon>Dinophyceae</taxon>
        <taxon>Suessiales</taxon>
        <taxon>Suessiaceae</taxon>
        <taxon>Polarella</taxon>
    </lineage>
</organism>